<dbReference type="Pfam" id="PF00466">
    <property type="entry name" value="Ribosomal_L10"/>
    <property type="match status" value="1"/>
</dbReference>
<dbReference type="Gene3D" id="3.30.70.1730">
    <property type="match status" value="1"/>
</dbReference>
<evidence type="ECO:0000256" key="1">
    <source>
        <dbReference type="ARBA" id="ARBA00002633"/>
    </source>
</evidence>
<dbReference type="GO" id="GO:1990904">
    <property type="term" value="C:ribonucleoprotein complex"/>
    <property type="evidence" value="ECO:0007669"/>
    <property type="project" value="UniProtKB-KW"/>
</dbReference>
<reference evidence="9 10" key="1">
    <citation type="submission" date="2017-08" db="EMBL/GenBank/DDBJ databases">
        <title>Reclassification of Bisgaard taxon 37 and 44.</title>
        <authorList>
            <person name="Christensen H."/>
        </authorList>
    </citation>
    <scope>NUCLEOTIDE SEQUENCE [LARGE SCALE GENOMIC DNA]</scope>
    <source>
        <strain evidence="9 10">111</strain>
    </source>
</reference>
<dbReference type="PANTHER" id="PTHR11560">
    <property type="entry name" value="39S RIBOSOMAL PROTEIN L10, MITOCHONDRIAL"/>
    <property type="match status" value="1"/>
</dbReference>
<gene>
    <name evidence="8" type="primary">rplJ</name>
    <name evidence="9" type="ORF">CKF58_05870</name>
</gene>
<keyword evidence="3 8" id="KW-0699">rRNA-binding</keyword>
<dbReference type="FunFam" id="3.30.70.1730:FF:000001">
    <property type="entry name" value="50S ribosomal protein L10"/>
    <property type="match status" value="1"/>
</dbReference>
<dbReference type="EMBL" id="NRJG01000106">
    <property type="protein sequence ID" value="RIY36462.1"/>
    <property type="molecule type" value="Genomic_DNA"/>
</dbReference>
<evidence type="ECO:0000256" key="8">
    <source>
        <dbReference type="HAMAP-Rule" id="MF_00362"/>
    </source>
</evidence>
<protein>
    <recommendedName>
        <fullName evidence="7 8">Large ribosomal subunit protein uL10</fullName>
    </recommendedName>
</protein>
<keyword evidence="5 8" id="KW-0689">Ribosomal protein</keyword>
<dbReference type="InterPro" id="IPR022973">
    <property type="entry name" value="Ribosomal_uL10_bac"/>
</dbReference>
<dbReference type="AlphaFoldDB" id="A0A3A1YE64"/>
<dbReference type="InterPro" id="IPR043141">
    <property type="entry name" value="Ribosomal_uL10-like_sf"/>
</dbReference>
<dbReference type="OrthoDB" id="9808307at2"/>
<dbReference type="InterPro" id="IPR047865">
    <property type="entry name" value="Ribosomal_uL10_bac_type"/>
</dbReference>
<evidence type="ECO:0000256" key="6">
    <source>
        <dbReference type="ARBA" id="ARBA00023274"/>
    </source>
</evidence>
<dbReference type="CDD" id="cd05797">
    <property type="entry name" value="Ribosomal_L10"/>
    <property type="match status" value="1"/>
</dbReference>
<dbReference type="GO" id="GO:0005840">
    <property type="term" value="C:ribosome"/>
    <property type="evidence" value="ECO:0007669"/>
    <property type="project" value="UniProtKB-KW"/>
</dbReference>
<name>A0A3A1YE64_9GAMM</name>
<evidence type="ECO:0000256" key="5">
    <source>
        <dbReference type="ARBA" id="ARBA00022980"/>
    </source>
</evidence>
<dbReference type="SUPFAM" id="SSF160369">
    <property type="entry name" value="Ribosomal protein L10-like"/>
    <property type="match status" value="1"/>
</dbReference>
<evidence type="ECO:0000256" key="3">
    <source>
        <dbReference type="ARBA" id="ARBA00022730"/>
    </source>
</evidence>
<evidence type="ECO:0000256" key="7">
    <source>
        <dbReference type="ARBA" id="ARBA00035202"/>
    </source>
</evidence>
<keyword evidence="4 8" id="KW-0694">RNA-binding</keyword>
<keyword evidence="6 8" id="KW-0687">Ribonucleoprotein</keyword>
<comment type="caution">
    <text evidence="9">The sequence shown here is derived from an EMBL/GenBank/DDBJ whole genome shotgun (WGS) entry which is preliminary data.</text>
</comment>
<dbReference type="Proteomes" id="UP000265916">
    <property type="component" value="Unassembled WGS sequence"/>
</dbReference>
<dbReference type="GO" id="GO:0006412">
    <property type="term" value="P:translation"/>
    <property type="evidence" value="ECO:0007669"/>
    <property type="project" value="UniProtKB-UniRule"/>
</dbReference>
<evidence type="ECO:0000256" key="2">
    <source>
        <dbReference type="ARBA" id="ARBA00008889"/>
    </source>
</evidence>
<keyword evidence="10" id="KW-1185">Reference proteome</keyword>
<comment type="similarity">
    <text evidence="2 8">Belongs to the universal ribosomal protein uL10 family.</text>
</comment>
<dbReference type="Gene3D" id="6.10.250.2350">
    <property type="match status" value="1"/>
</dbReference>
<dbReference type="HAMAP" id="MF_00362">
    <property type="entry name" value="Ribosomal_uL10"/>
    <property type="match status" value="1"/>
</dbReference>
<evidence type="ECO:0000313" key="9">
    <source>
        <dbReference type="EMBL" id="RIY36462.1"/>
    </source>
</evidence>
<comment type="subunit">
    <text evidence="8">Part of the ribosomal stalk of the 50S ribosomal subunit. The N-terminus interacts with L11 and the large rRNA to form the base of the stalk. The C-terminus forms an elongated spine to which L12 dimers bind in a sequential fashion forming a multimeric L10(L12)X complex.</text>
</comment>
<dbReference type="RefSeq" id="WP_119531923.1">
    <property type="nucleotide sequence ID" value="NZ_JBHSSP010000044.1"/>
</dbReference>
<dbReference type="InterPro" id="IPR001790">
    <property type="entry name" value="Ribosomal_uL10"/>
</dbReference>
<accession>A0A3A1YE64</accession>
<comment type="function">
    <text evidence="1 8">Forms part of the ribosomal stalk, playing a central role in the interaction of the ribosome with GTP-bound translation factors.</text>
</comment>
<sequence length="167" mass="17871">MALKLEGKQVIVAEVNEAAKSALSAVVANARGVEVTKMTELRKKAREAGVTVRTVRNTLLRRAVKDTDFEVLTDTFTGPTIVAFSNEHPGAAARIFRDFAKDNKLFEIKGAAFNKEFISAANIDVLASLPTLEEALARLAGTMKEAAAGKLARTLKAVADKKEAEAA</sequence>
<proteinExistence type="inferred from homology"/>
<dbReference type="GO" id="GO:0070180">
    <property type="term" value="F:large ribosomal subunit rRNA binding"/>
    <property type="evidence" value="ECO:0007669"/>
    <property type="project" value="UniProtKB-UniRule"/>
</dbReference>
<dbReference type="NCBIfam" id="NF000955">
    <property type="entry name" value="PRK00099.1-1"/>
    <property type="match status" value="1"/>
</dbReference>
<evidence type="ECO:0000256" key="4">
    <source>
        <dbReference type="ARBA" id="ARBA00022884"/>
    </source>
</evidence>
<evidence type="ECO:0000313" key="10">
    <source>
        <dbReference type="Proteomes" id="UP000265916"/>
    </source>
</evidence>
<organism evidence="9 10">
    <name type="scientific">Psittacicella hinzii</name>
    <dbReference type="NCBI Taxonomy" id="2028575"/>
    <lineage>
        <taxon>Bacteria</taxon>
        <taxon>Pseudomonadati</taxon>
        <taxon>Pseudomonadota</taxon>
        <taxon>Gammaproteobacteria</taxon>
        <taxon>Pasteurellales</taxon>
        <taxon>Psittacicellaceae</taxon>
        <taxon>Psittacicella</taxon>
    </lineage>
</organism>